<proteinExistence type="predicted"/>
<evidence type="ECO:0000313" key="2">
    <source>
        <dbReference type="EMBL" id="EHN68688.1"/>
    </source>
</evidence>
<dbReference type="EMBL" id="AHIH01000011">
    <property type="protein sequence ID" value="EHN68688.1"/>
    <property type="molecule type" value="Genomic_DNA"/>
</dbReference>
<dbReference type="Pfam" id="PF09016">
    <property type="entry name" value="Pas_Saposin"/>
    <property type="match status" value="1"/>
</dbReference>
<sequence>MQMDTTSLIYDTLTNLATAEPTQCAQIRQKLYDELNLPFDKKFALYSGVLGPVSAGRIDDLNDAVNKARAILEDKNY</sequence>
<evidence type="ECO:0000259" key="1">
    <source>
        <dbReference type="Pfam" id="PF09016"/>
    </source>
</evidence>
<gene>
    <name evidence="2" type="ORF">VFSR5_A0586</name>
</gene>
<protein>
    <recommendedName>
        <fullName evidence="1">Pas factor saposin domain-containing protein</fullName>
    </recommendedName>
</protein>
<organism evidence="2 3">
    <name type="scientific">Aliivibrio fischeri SR5</name>
    <dbReference type="NCBI Taxonomy" id="1088719"/>
    <lineage>
        <taxon>Bacteria</taxon>
        <taxon>Pseudomonadati</taxon>
        <taxon>Pseudomonadota</taxon>
        <taxon>Gammaproteobacteria</taxon>
        <taxon>Vibrionales</taxon>
        <taxon>Vibrionaceae</taxon>
        <taxon>Aliivibrio</taxon>
    </lineage>
</organism>
<dbReference type="InterPro" id="IPR015106">
    <property type="entry name" value="Pas_Saposin"/>
</dbReference>
<name>A0AAV3EP61_ALIFS</name>
<comment type="caution">
    <text evidence="2">The sequence shown here is derived from an EMBL/GenBank/DDBJ whole genome shotgun (WGS) entry which is preliminary data.</text>
</comment>
<dbReference type="Gene3D" id="1.20.1280.100">
    <property type="entry name" value="Pas factor, saposin domain"/>
    <property type="match status" value="1"/>
</dbReference>
<evidence type="ECO:0000313" key="3">
    <source>
        <dbReference type="Proteomes" id="UP000004521"/>
    </source>
</evidence>
<reference evidence="2 3" key="1">
    <citation type="journal article" date="2012" name="J. Bacteriol.">
        <title>Draft Genome Sequence of Vibrio fischeri SR5, a Strain Isolated from the Light Organ of the Mediterranean Squid Sepiola robusta.</title>
        <authorList>
            <person name="Gyllborg M.C."/>
            <person name="Sahl J.W."/>
            <person name="Cronin D.C.III."/>
            <person name="Rasko D.A."/>
            <person name="Mandel M.J."/>
        </authorList>
    </citation>
    <scope>NUCLEOTIDE SEQUENCE [LARGE SCALE GENOMIC DNA]</scope>
    <source>
        <strain evidence="2 3">SR5</strain>
    </source>
</reference>
<accession>A0AAV3EP61</accession>
<dbReference type="AlphaFoldDB" id="A0AAV3EP61"/>
<dbReference type="Proteomes" id="UP000004521">
    <property type="component" value="Chromosome II"/>
</dbReference>
<feature type="domain" description="Pas factor saposin" evidence="1">
    <location>
        <begin position="5"/>
        <end position="77"/>
    </location>
</feature>